<keyword evidence="2" id="KW-0812">Transmembrane</keyword>
<dbReference type="EMBL" id="CAJJDP010000149">
    <property type="protein sequence ID" value="CAD8209310.1"/>
    <property type="molecule type" value="Genomic_DNA"/>
</dbReference>
<dbReference type="GO" id="GO:0016020">
    <property type="term" value="C:membrane"/>
    <property type="evidence" value="ECO:0007669"/>
    <property type="project" value="InterPro"/>
</dbReference>
<evidence type="ECO:0000256" key="1">
    <source>
        <dbReference type="SAM" id="MobiDB-lite"/>
    </source>
</evidence>
<gene>
    <name evidence="4" type="ORF">POCTA_138.1.T1470003</name>
</gene>
<feature type="region of interest" description="Disordered" evidence="1">
    <location>
        <begin position="1"/>
        <end position="23"/>
    </location>
</feature>
<evidence type="ECO:0000313" key="4">
    <source>
        <dbReference type="EMBL" id="CAD8209310.1"/>
    </source>
</evidence>
<dbReference type="OMA" id="VIFACQI"/>
<feature type="domain" description="Potassium channel" evidence="3">
    <location>
        <begin position="253"/>
        <end position="322"/>
    </location>
</feature>
<protein>
    <recommendedName>
        <fullName evidence="3">Potassium channel domain-containing protein</fullName>
    </recommendedName>
</protein>
<keyword evidence="2" id="KW-0472">Membrane</keyword>
<dbReference type="Proteomes" id="UP000683925">
    <property type="component" value="Unassembled WGS sequence"/>
</dbReference>
<feature type="transmembrane region" description="Helical" evidence="2">
    <location>
        <begin position="269"/>
        <end position="288"/>
    </location>
</feature>
<organism evidence="4 5">
    <name type="scientific">Paramecium octaurelia</name>
    <dbReference type="NCBI Taxonomy" id="43137"/>
    <lineage>
        <taxon>Eukaryota</taxon>
        <taxon>Sar</taxon>
        <taxon>Alveolata</taxon>
        <taxon>Ciliophora</taxon>
        <taxon>Intramacronucleata</taxon>
        <taxon>Oligohymenophorea</taxon>
        <taxon>Peniculida</taxon>
        <taxon>Parameciidae</taxon>
        <taxon>Paramecium</taxon>
    </lineage>
</organism>
<dbReference type="FunFam" id="1.10.287.70:FF:000330">
    <property type="entry name" value="Uncharacterized protein"/>
    <property type="match status" value="1"/>
</dbReference>
<feature type="transmembrane region" description="Helical" evidence="2">
    <location>
        <begin position="58"/>
        <end position="75"/>
    </location>
</feature>
<sequence length="491" mass="56880">MSGQRQEMELIKQGSKSSKSSKHALKRTGTILSDKSSSSFEDSRVTLLLFEKYRIVEMTRFCVIFACQILAILQYESSFQDQFEQNFDSETTLLLYLIFFQTIVAITLTLTSYQVLLAYQKKAMMVTPQASLLESNLIYGLIIEVFLMIPSPTPFTQRIKVPFHQRYTDAPRYYYLNEILTYILTCRVALLINIALKFQAFYNSQIGRLCRLYSTDFDTHLVFKICMKDIPGFTLMGLFCAGMLLFGYSMEIAERALLRDETSFSSYNVGQSLWVTLITIATVGYGDFYPTTDLGRISMAVCVFWGVSNTSLFTAMLYSMLQAETSEELVWALLEKANVRNIMKAFSQYLFVRIQKLKIKAQTINANDKSNYKEQVDLIQETLKAISQMKRQYRDIDGEATMVMAKRKFKDINNMFEEQISYLKESKRLQLLTNINFQYCYKSNVNSDQKHKQSSPHIQTYQTDDKQSKDEAFFANLQDNESNLLLMDFRD</sequence>
<evidence type="ECO:0000313" key="5">
    <source>
        <dbReference type="Proteomes" id="UP000683925"/>
    </source>
</evidence>
<comment type="caution">
    <text evidence="4">The sequence shown here is derived from an EMBL/GenBank/DDBJ whole genome shotgun (WGS) entry which is preliminary data.</text>
</comment>
<dbReference type="GO" id="GO:0016286">
    <property type="term" value="F:small conductance calcium-activated potassium channel activity"/>
    <property type="evidence" value="ECO:0007669"/>
    <property type="project" value="InterPro"/>
</dbReference>
<evidence type="ECO:0000256" key="2">
    <source>
        <dbReference type="SAM" id="Phobius"/>
    </source>
</evidence>
<dbReference type="AlphaFoldDB" id="A0A8S1Y6T2"/>
<feature type="transmembrane region" description="Helical" evidence="2">
    <location>
        <begin position="95"/>
        <end position="116"/>
    </location>
</feature>
<evidence type="ECO:0000259" key="3">
    <source>
        <dbReference type="Pfam" id="PF07885"/>
    </source>
</evidence>
<keyword evidence="2" id="KW-1133">Transmembrane helix</keyword>
<feature type="compositionally biased region" description="Basic and acidic residues" evidence="1">
    <location>
        <begin position="1"/>
        <end position="10"/>
    </location>
</feature>
<name>A0A8S1Y6T2_PAROT</name>
<feature type="region of interest" description="Disordered" evidence="1">
    <location>
        <begin position="446"/>
        <end position="465"/>
    </location>
</feature>
<accession>A0A8S1Y6T2</accession>
<feature type="transmembrane region" description="Helical" evidence="2">
    <location>
        <begin position="137"/>
        <end position="155"/>
    </location>
</feature>
<dbReference type="Pfam" id="PF07885">
    <property type="entry name" value="Ion_trans_2"/>
    <property type="match status" value="1"/>
</dbReference>
<dbReference type="PANTHER" id="PTHR10153">
    <property type="entry name" value="SMALL CONDUCTANCE CALCIUM-ACTIVATED POTASSIUM CHANNEL"/>
    <property type="match status" value="1"/>
</dbReference>
<dbReference type="OrthoDB" id="297496at2759"/>
<reference evidence="4" key="1">
    <citation type="submission" date="2021-01" db="EMBL/GenBank/DDBJ databases">
        <authorList>
            <consortium name="Genoscope - CEA"/>
            <person name="William W."/>
        </authorList>
    </citation>
    <scope>NUCLEOTIDE SEQUENCE</scope>
</reference>
<keyword evidence="5" id="KW-1185">Reference proteome</keyword>
<feature type="transmembrane region" description="Helical" evidence="2">
    <location>
        <begin position="175"/>
        <end position="196"/>
    </location>
</feature>
<dbReference type="InterPro" id="IPR013099">
    <property type="entry name" value="K_chnl_dom"/>
</dbReference>
<proteinExistence type="predicted"/>
<feature type="transmembrane region" description="Helical" evidence="2">
    <location>
        <begin position="300"/>
        <end position="321"/>
    </location>
</feature>
<dbReference type="InterPro" id="IPR015449">
    <property type="entry name" value="K_chnl_Ca-activ_SK"/>
</dbReference>
<feature type="transmembrane region" description="Helical" evidence="2">
    <location>
        <begin position="230"/>
        <end position="249"/>
    </location>
</feature>